<evidence type="ECO:0000313" key="2">
    <source>
        <dbReference type="EMBL" id="HER95965.1"/>
    </source>
</evidence>
<dbReference type="InterPro" id="IPR019206">
    <property type="entry name" value="DUF2085_TM"/>
</dbReference>
<organism evidence="2">
    <name type="scientific">Rhodothermus marinus</name>
    <name type="common">Rhodothermus obamensis</name>
    <dbReference type="NCBI Taxonomy" id="29549"/>
    <lineage>
        <taxon>Bacteria</taxon>
        <taxon>Pseudomonadati</taxon>
        <taxon>Rhodothermota</taxon>
        <taxon>Rhodothermia</taxon>
        <taxon>Rhodothermales</taxon>
        <taxon>Rhodothermaceae</taxon>
        <taxon>Rhodothermus</taxon>
    </lineage>
</organism>
<gene>
    <name evidence="2" type="ORF">ENO59_05550</name>
</gene>
<proteinExistence type="predicted"/>
<sequence length="150" mass="16701">MRRFNRLWLLVCLLTGLLLVLATLPPFVAPPLRAGLMALFAPVCHQLPDRSLWIEGVQLAVCHRCYGIYAGLFLGIMLFPLVHARLRTAAQEPRWLLLVALIPAGLDWSLEAFSLQSSTPLSRLFTGLWLGGIAGLLMATRLTPLSRIFR</sequence>
<protein>
    <submittedName>
        <fullName evidence="2">DUF2085 domain-containing protein</fullName>
    </submittedName>
</protein>
<comment type="caution">
    <text evidence="2">The sequence shown here is derived from an EMBL/GenBank/DDBJ whole genome shotgun (WGS) entry which is preliminary data.</text>
</comment>
<accession>A0A7V2B0G3</accession>
<keyword evidence="1" id="KW-1133">Transmembrane helix</keyword>
<dbReference type="AlphaFoldDB" id="A0A7V2B0G3"/>
<keyword evidence="1" id="KW-0472">Membrane</keyword>
<evidence type="ECO:0000256" key="1">
    <source>
        <dbReference type="SAM" id="Phobius"/>
    </source>
</evidence>
<feature type="transmembrane region" description="Helical" evidence="1">
    <location>
        <begin position="121"/>
        <end position="140"/>
    </location>
</feature>
<keyword evidence="1" id="KW-0812">Transmembrane</keyword>
<feature type="transmembrane region" description="Helical" evidence="1">
    <location>
        <begin position="66"/>
        <end position="83"/>
    </location>
</feature>
<reference evidence="2" key="1">
    <citation type="journal article" date="2020" name="mSystems">
        <title>Genome- and Community-Level Interaction Insights into Carbon Utilization and Element Cycling Functions of Hydrothermarchaeota in Hydrothermal Sediment.</title>
        <authorList>
            <person name="Zhou Z."/>
            <person name="Liu Y."/>
            <person name="Xu W."/>
            <person name="Pan J."/>
            <person name="Luo Z.H."/>
            <person name="Li M."/>
        </authorList>
    </citation>
    <scope>NUCLEOTIDE SEQUENCE [LARGE SCALE GENOMIC DNA]</scope>
    <source>
        <strain evidence="2">SpSt-143</strain>
    </source>
</reference>
<dbReference type="Pfam" id="PF09858">
    <property type="entry name" value="DUF2085"/>
    <property type="match status" value="1"/>
</dbReference>
<name>A0A7V2B0G3_RHOMR</name>
<feature type="transmembrane region" description="Helical" evidence="1">
    <location>
        <begin position="95"/>
        <end position="115"/>
    </location>
</feature>
<dbReference type="EMBL" id="DSGB01000004">
    <property type="protein sequence ID" value="HER95965.1"/>
    <property type="molecule type" value="Genomic_DNA"/>
</dbReference>